<protein>
    <submittedName>
        <fullName evidence="2">DUF4224 domain-containing protein</fullName>
    </submittedName>
</protein>
<evidence type="ECO:0000313" key="2">
    <source>
        <dbReference type="EMBL" id="TAA25299.1"/>
    </source>
</evidence>
<dbReference type="Proteomes" id="UP000291286">
    <property type="component" value="Unassembled WGS sequence"/>
</dbReference>
<dbReference type="AlphaFoldDB" id="A0A4Q8LA91"/>
<name>A0A4Q8LA91_9GAMM</name>
<proteinExistence type="predicted"/>
<feature type="domain" description="DUF4224" evidence="1">
    <location>
        <begin position="6"/>
        <end position="48"/>
    </location>
</feature>
<dbReference type="RefSeq" id="WP_130521174.1">
    <property type="nucleotide sequence ID" value="NZ_SHMA01000009.1"/>
</dbReference>
<dbReference type="Pfam" id="PF13986">
    <property type="entry name" value="DUF4224"/>
    <property type="match status" value="1"/>
</dbReference>
<organism evidence="2 3">
    <name type="scientific">Pseudoxanthomonas winnipegensis</name>
    <dbReference type="NCBI Taxonomy" id="2480810"/>
    <lineage>
        <taxon>Bacteria</taxon>
        <taxon>Pseudomonadati</taxon>
        <taxon>Pseudomonadota</taxon>
        <taxon>Gammaproteobacteria</taxon>
        <taxon>Lysobacterales</taxon>
        <taxon>Lysobacteraceae</taxon>
        <taxon>Pseudoxanthomonas</taxon>
    </lineage>
</organism>
<evidence type="ECO:0000259" key="1">
    <source>
        <dbReference type="Pfam" id="PF13986"/>
    </source>
</evidence>
<evidence type="ECO:0000313" key="3">
    <source>
        <dbReference type="Proteomes" id="UP000291286"/>
    </source>
</evidence>
<comment type="caution">
    <text evidence="2">The sequence shown here is derived from an EMBL/GenBank/DDBJ whole genome shotgun (WGS) entry which is preliminary data.</text>
</comment>
<gene>
    <name evidence="2" type="ORF">EA661_17630</name>
</gene>
<accession>A0A4Q8LA91</accession>
<reference evidence="2 3" key="1">
    <citation type="submission" date="2019-02" db="EMBL/GenBank/DDBJ databases">
        <title>WGS of Pseudoxanthomonas species novum from clinical isolates.</title>
        <authorList>
            <person name="Bernier A.-M."/>
            <person name="Bernard K."/>
            <person name="Vachon A."/>
        </authorList>
    </citation>
    <scope>NUCLEOTIDE SEQUENCE [LARGE SCALE GENOMIC DNA]</scope>
    <source>
        <strain evidence="2 3">NML171202</strain>
    </source>
</reference>
<dbReference type="InterPro" id="IPR025319">
    <property type="entry name" value="DUF4224"/>
</dbReference>
<dbReference type="EMBL" id="SHMB01000009">
    <property type="protein sequence ID" value="TAA25299.1"/>
    <property type="molecule type" value="Genomic_DNA"/>
</dbReference>
<sequence length="81" mass="8794">MSGLCLSRSEIQELTGTPIRARQIQFLVKNGIRHYIDLHGRAVVLRAALDGSQPAVKAASGWVSNKTMAMDSGRPGFRSGR</sequence>